<sequence length="210" mass="23403">MSTLLPDESYCKSELGRILYSKRKGNAFSAAVTDQREVSGLFGHVEYDVVITIMPTDLIVNEAKKFKAVTRFKEMSKLHDQLATIHKQLYLKEAVPNFPSGMMWGANSPEVVQDRRKAIAALFNFAVKNEVLCKTKVFQQTLDTFEEIIENLPPTNTETFPQSDLVAPVLGELDIGAVELEVPAGEICEKRGSTVSGPEELTENEEKVVH</sequence>
<organism evidence="1 2">
    <name type="scientific">Panagrolaimus sp. JU765</name>
    <dbReference type="NCBI Taxonomy" id="591449"/>
    <lineage>
        <taxon>Eukaryota</taxon>
        <taxon>Metazoa</taxon>
        <taxon>Ecdysozoa</taxon>
        <taxon>Nematoda</taxon>
        <taxon>Chromadorea</taxon>
        <taxon>Rhabditida</taxon>
        <taxon>Tylenchina</taxon>
        <taxon>Panagrolaimomorpha</taxon>
        <taxon>Panagrolaimoidea</taxon>
        <taxon>Panagrolaimidae</taxon>
        <taxon>Panagrolaimus</taxon>
    </lineage>
</organism>
<dbReference type="Proteomes" id="UP000887576">
    <property type="component" value="Unplaced"/>
</dbReference>
<dbReference type="WBParaSite" id="JU765_v2.g17825.t1">
    <property type="protein sequence ID" value="JU765_v2.g17825.t1"/>
    <property type="gene ID" value="JU765_v2.g17825"/>
</dbReference>
<protein>
    <submittedName>
        <fullName evidence="2">PX domain-containing protein</fullName>
    </submittedName>
</protein>
<proteinExistence type="predicted"/>
<accession>A0AC34QNA9</accession>
<evidence type="ECO:0000313" key="2">
    <source>
        <dbReference type="WBParaSite" id="JU765_v2.g17825.t1"/>
    </source>
</evidence>
<name>A0AC34QNA9_9BILA</name>
<reference evidence="2" key="1">
    <citation type="submission" date="2022-11" db="UniProtKB">
        <authorList>
            <consortium name="WormBaseParasite"/>
        </authorList>
    </citation>
    <scope>IDENTIFICATION</scope>
</reference>
<evidence type="ECO:0000313" key="1">
    <source>
        <dbReference type="Proteomes" id="UP000887576"/>
    </source>
</evidence>